<dbReference type="Proteomes" id="UP000299102">
    <property type="component" value="Unassembled WGS sequence"/>
</dbReference>
<keyword evidence="2" id="KW-1185">Reference proteome</keyword>
<dbReference type="EMBL" id="BGZK01000398">
    <property type="protein sequence ID" value="GBP41362.1"/>
    <property type="molecule type" value="Genomic_DNA"/>
</dbReference>
<organism evidence="1 2">
    <name type="scientific">Eumeta variegata</name>
    <name type="common">Bagworm moth</name>
    <name type="synonym">Eumeta japonica</name>
    <dbReference type="NCBI Taxonomy" id="151549"/>
    <lineage>
        <taxon>Eukaryota</taxon>
        <taxon>Metazoa</taxon>
        <taxon>Ecdysozoa</taxon>
        <taxon>Arthropoda</taxon>
        <taxon>Hexapoda</taxon>
        <taxon>Insecta</taxon>
        <taxon>Pterygota</taxon>
        <taxon>Neoptera</taxon>
        <taxon>Endopterygota</taxon>
        <taxon>Lepidoptera</taxon>
        <taxon>Glossata</taxon>
        <taxon>Ditrysia</taxon>
        <taxon>Tineoidea</taxon>
        <taxon>Psychidae</taxon>
        <taxon>Oiketicinae</taxon>
        <taxon>Eumeta</taxon>
    </lineage>
</organism>
<gene>
    <name evidence="1" type="ORF">EVAR_84705_1</name>
</gene>
<dbReference type="AlphaFoldDB" id="A0A4C1VSL9"/>
<accession>A0A4C1VSL9</accession>
<evidence type="ECO:0000313" key="1">
    <source>
        <dbReference type="EMBL" id="GBP41362.1"/>
    </source>
</evidence>
<reference evidence="1 2" key="1">
    <citation type="journal article" date="2019" name="Commun. Biol.">
        <title>The bagworm genome reveals a unique fibroin gene that provides high tensile strength.</title>
        <authorList>
            <person name="Kono N."/>
            <person name="Nakamura H."/>
            <person name="Ohtoshi R."/>
            <person name="Tomita M."/>
            <person name="Numata K."/>
            <person name="Arakawa K."/>
        </authorList>
    </citation>
    <scope>NUCLEOTIDE SEQUENCE [LARGE SCALE GENOMIC DNA]</scope>
</reference>
<name>A0A4C1VSL9_EUMVA</name>
<sequence>MTTGLNAFVPEVVWAEAVKLITMRLEALNMGVGQFHFCHLSDAHATNDDFGTRPLLGCVEKGFARALLFMNNLTVQSEAEKWSTRTAEHKKSTCSWTGVDAGFDSLSAKRTLEEIDL</sequence>
<proteinExistence type="predicted"/>
<evidence type="ECO:0000313" key="2">
    <source>
        <dbReference type="Proteomes" id="UP000299102"/>
    </source>
</evidence>
<comment type="caution">
    <text evidence="1">The sequence shown here is derived from an EMBL/GenBank/DDBJ whole genome shotgun (WGS) entry which is preliminary data.</text>
</comment>
<protein>
    <submittedName>
        <fullName evidence="1">Uncharacterized protein</fullName>
    </submittedName>
</protein>